<feature type="region of interest" description="Disordered" evidence="1">
    <location>
        <begin position="351"/>
        <end position="390"/>
    </location>
</feature>
<feature type="compositionally biased region" description="Polar residues" evidence="1">
    <location>
        <begin position="364"/>
        <end position="380"/>
    </location>
</feature>
<reference evidence="2 3" key="1">
    <citation type="submission" date="2023-02" db="EMBL/GenBank/DDBJ databases">
        <title>LHISI_Scaffold_Assembly.</title>
        <authorList>
            <person name="Stuart O.P."/>
            <person name="Cleave R."/>
            <person name="Magrath M.J.L."/>
            <person name="Mikheyev A.S."/>
        </authorList>
    </citation>
    <scope>NUCLEOTIDE SEQUENCE [LARGE SCALE GENOMIC DNA]</scope>
    <source>
        <strain evidence="2">Daus_M_001</strain>
        <tissue evidence="2">Leg muscle</tissue>
    </source>
</reference>
<dbReference type="EMBL" id="JARBHB010000014">
    <property type="protein sequence ID" value="KAJ8868657.1"/>
    <property type="molecule type" value="Genomic_DNA"/>
</dbReference>
<evidence type="ECO:0000313" key="3">
    <source>
        <dbReference type="Proteomes" id="UP001159363"/>
    </source>
</evidence>
<feature type="region of interest" description="Disordered" evidence="1">
    <location>
        <begin position="514"/>
        <end position="543"/>
    </location>
</feature>
<dbReference type="Proteomes" id="UP001159363">
    <property type="component" value="Chromosome 13"/>
</dbReference>
<protein>
    <recommendedName>
        <fullName evidence="4">Maturase</fullName>
    </recommendedName>
</protein>
<accession>A0ABQ9G897</accession>
<feature type="region of interest" description="Disordered" evidence="1">
    <location>
        <begin position="186"/>
        <end position="209"/>
    </location>
</feature>
<evidence type="ECO:0000313" key="2">
    <source>
        <dbReference type="EMBL" id="KAJ8868657.1"/>
    </source>
</evidence>
<feature type="compositionally biased region" description="Polar residues" evidence="1">
    <location>
        <begin position="531"/>
        <end position="543"/>
    </location>
</feature>
<gene>
    <name evidence="2" type="ORF">PR048_030196</name>
</gene>
<proteinExistence type="predicted"/>
<feature type="compositionally biased region" description="Basic and acidic residues" evidence="1">
    <location>
        <begin position="186"/>
        <end position="195"/>
    </location>
</feature>
<comment type="caution">
    <text evidence="2">The sequence shown here is derived from an EMBL/GenBank/DDBJ whole genome shotgun (WGS) entry which is preliminary data.</text>
</comment>
<name>A0ABQ9G897_9NEOP</name>
<keyword evidence="3" id="KW-1185">Reference proteome</keyword>
<evidence type="ECO:0000256" key="1">
    <source>
        <dbReference type="SAM" id="MobiDB-lite"/>
    </source>
</evidence>
<evidence type="ECO:0008006" key="4">
    <source>
        <dbReference type="Google" id="ProtNLM"/>
    </source>
</evidence>
<sequence>MREKSISCVKCCSDLSILSFFCTCRDAKHVVYLIRIDTGQELLNCISEAGMISCGKQVNLLASHLGKVGSIPSRVTPGFLQVGIVPDNFAVLPNVTVAKKASCRIGIVRPRNSKPKGRRSLSVLCRRVFSGISLFPHPCIPALLHSHFISPSSALKTLLLRATHISQLNSTKPTRAGEVNAAWRGKREIPEETRRPTASSGTVPNLRELNPLRLARSSEPMRAIEVSMARRQNGRAGEAGDLRYLSRGSPHAKVREWPGRGSNPIRLEIRHNLCPFEYSGQGWSTKVDFKSTYSTAYQLYTIIINEIRCTTSLKLKESAVHKVGSSSDESSLRRTPTKLFEIFEAHKQRHGRGEREILEKTRRPSASSSKIPTYENSRATSPGIEPGLPRWETSSLTTTAPRPAVSQEIPQRWLLISDRDFEPPILAVRNELHLDLQSSSELEWSNGFTVSILDPISDQFFEPRWCNRAWRSLSLQRPDSIASLAALRLRLERNSRTAVRGQRVLETRIHRGLTPRLSPSLPPSRNRLPSYSGSSGRPESNTAIRVRSPACSLPGFRMWESYWTMPLAGGFSRDSPAAPSWCLTSRHADVPPLRCLYIGQVLPRKAGFHGRDLGAESGGAFERLLQTG</sequence>
<organism evidence="2 3">
    <name type="scientific">Dryococelus australis</name>
    <dbReference type="NCBI Taxonomy" id="614101"/>
    <lineage>
        <taxon>Eukaryota</taxon>
        <taxon>Metazoa</taxon>
        <taxon>Ecdysozoa</taxon>
        <taxon>Arthropoda</taxon>
        <taxon>Hexapoda</taxon>
        <taxon>Insecta</taxon>
        <taxon>Pterygota</taxon>
        <taxon>Neoptera</taxon>
        <taxon>Polyneoptera</taxon>
        <taxon>Phasmatodea</taxon>
        <taxon>Verophasmatodea</taxon>
        <taxon>Anareolatae</taxon>
        <taxon>Phasmatidae</taxon>
        <taxon>Eurycanthinae</taxon>
        <taxon>Dryococelus</taxon>
    </lineage>
</organism>
<feature type="compositionally biased region" description="Low complexity" evidence="1">
    <location>
        <begin position="514"/>
        <end position="530"/>
    </location>
</feature>
<feature type="compositionally biased region" description="Basic and acidic residues" evidence="1">
    <location>
        <begin position="351"/>
        <end position="362"/>
    </location>
</feature>